<proteinExistence type="predicted"/>
<evidence type="ECO:0000313" key="3">
    <source>
        <dbReference type="Proteomes" id="UP000294832"/>
    </source>
</evidence>
<name>A0A4R2F168_9GAMM</name>
<reference evidence="2 3" key="1">
    <citation type="submission" date="2019-03" db="EMBL/GenBank/DDBJ databases">
        <title>Freshwater and sediment microbial communities from various areas in North America, analyzing microbe dynamics in response to fracking.</title>
        <authorList>
            <person name="Lamendella R."/>
        </authorList>
    </citation>
    <scope>NUCLEOTIDE SEQUENCE [LARGE SCALE GENOMIC DNA]</scope>
    <source>
        <strain evidence="2 3">74A</strain>
    </source>
</reference>
<feature type="region of interest" description="Disordered" evidence="1">
    <location>
        <begin position="423"/>
        <end position="442"/>
    </location>
</feature>
<accession>A0A4R2F168</accession>
<comment type="caution">
    <text evidence="2">The sequence shown here is derived from an EMBL/GenBank/DDBJ whole genome shotgun (WGS) entry which is preliminary data.</text>
</comment>
<dbReference type="EMBL" id="SLWF01000066">
    <property type="protein sequence ID" value="TCN75732.1"/>
    <property type="molecule type" value="Genomic_DNA"/>
</dbReference>
<sequence>MTGAEPYMRYVFLRWLFHFNTEPVLMAAEQKVHEKLGVSKRWLSESIHYLVAEGYLLKLAAVLYFPVNEHSRGKKPAAYAISPRCAELLDDFRIEVVGKVVFEWICRSPLRQRESAEMRLVALGCLAMNATGIIYEREISNKTDYFRAMTGKKYLDLHKTLEKMCKASLARKLSPLVIDSQLFGKSERGYQINPMSITASSAVIVGLSLPINTYLPIDVLRPITQMVDSLLKYYRSCQKNGNSPSLSKIAGILADIDISILRFGYEISKNKQISHHINERVIFAVEALLPMTLDRKNFLSLANDENSDNFQFVFALLKYLIPLKSENSRPELIEFPKIFEALPLDSEVFVKTIENESRCADTFFFYQKLTRIVLALLEQLTPLMNVLERHYRAEIIGCRLGLKSSILVTETQEQVLGSPIHELNIGSPGNGHQDNSETTQESSIAEKPQFVQDLSPIAIEVFCNPAKDSKGLNIPEICAVHGKHVIDNTTTERVNNKLTRFTVEVAKRRKKVAK</sequence>
<dbReference type="OrthoDB" id="6272247at2"/>
<organism evidence="2 3">
    <name type="scientific">Shewanella fodinae</name>
    <dbReference type="NCBI Taxonomy" id="552357"/>
    <lineage>
        <taxon>Bacteria</taxon>
        <taxon>Pseudomonadati</taxon>
        <taxon>Pseudomonadota</taxon>
        <taxon>Gammaproteobacteria</taxon>
        <taxon>Alteromonadales</taxon>
        <taxon>Shewanellaceae</taxon>
        <taxon>Shewanella</taxon>
    </lineage>
</organism>
<evidence type="ECO:0000256" key="1">
    <source>
        <dbReference type="SAM" id="MobiDB-lite"/>
    </source>
</evidence>
<feature type="compositionally biased region" description="Polar residues" evidence="1">
    <location>
        <begin position="430"/>
        <end position="442"/>
    </location>
</feature>
<gene>
    <name evidence="2" type="ORF">EDC91_1662</name>
</gene>
<dbReference type="Proteomes" id="UP000294832">
    <property type="component" value="Unassembled WGS sequence"/>
</dbReference>
<evidence type="ECO:0000313" key="2">
    <source>
        <dbReference type="EMBL" id="TCN75732.1"/>
    </source>
</evidence>
<dbReference type="RefSeq" id="WP_133040724.1">
    <property type="nucleotide sequence ID" value="NZ_SLWF01000066.1"/>
</dbReference>
<keyword evidence="3" id="KW-1185">Reference proteome</keyword>
<protein>
    <submittedName>
        <fullName evidence="2">Uncharacterized protein</fullName>
    </submittedName>
</protein>
<dbReference type="AlphaFoldDB" id="A0A4R2F168"/>